<dbReference type="RefSeq" id="WP_133065241.1">
    <property type="nucleotide sequence ID" value="NZ_VMHH01000001.1"/>
</dbReference>
<evidence type="ECO:0000313" key="3">
    <source>
        <dbReference type="Proteomes" id="UP000320747"/>
    </source>
</evidence>
<name>A0ABY3E8W0_9CORY</name>
<reference evidence="2 3" key="1">
    <citation type="submission" date="2019-07" db="EMBL/GenBank/DDBJ databases">
        <title>Draft genome of Corynebacterium godavarianum and other related strains.</title>
        <authorList>
            <person name="Bernier A.-M."/>
            <person name="Bernard K."/>
        </authorList>
    </citation>
    <scope>NUCLEOTIDE SEQUENCE [LARGE SCALE GENOMIC DNA]</scope>
    <source>
        <strain evidence="2 3">LMG 29598</strain>
    </source>
</reference>
<feature type="transmembrane region" description="Helical" evidence="1">
    <location>
        <begin position="32"/>
        <end position="51"/>
    </location>
</feature>
<keyword evidence="1" id="KW-0812">Transmembrane</keyword>
<organism evidence="2 3">
    <name type="scientific">Corynebacterium godavarianum</name>
    <dbReference type="NCBI Taxonomy" id="2054421"/>
    <lineage>
        <taxon>Bacteria</taxon>
        <taxon>Bacillati</taxon>
        <taxon>Actinomycetota</taxon>
        <taxon>Actinomycetes</taxon>
        <taxon>Mycobacteriales</taxon>
        <taxon>Corynebacteriaceae</taxon>
        <taxon>Corynebacterium</taxon>
    </lineage>
</organism>
<evidence type="ECO:0000313" key="2">
    <source>
        <dbReference type="EMBL" id="TSJ76424.1"/>
    </source>
</evidence>
<proteinExistence type="predicted"/>
<feature type="transmembrane region" description="Helical" evidence="1">
    <location>
        <begin position="10"/>
        <end position="26"/>
    </location>
</feature>
<keyword evidence="1" id="KW-0472">Membrane</keyword>
<protein>
    <recommendedName>
        <fullName evidence="4">DUF3099 domain-containing protein</fullName>
    </recommendedName>
</protein>
<evidence type="ECO:0008006" key="4">
    <source>
        <dbReference type="Google" id="ProtNLM"/>
    </source>
</evidence>
<keyword evidence="3" id="KW-1185">Reference proteome</keyword>
<accession>A0ABY3E8W0</accession>
<dbReference type="EMBL" id="VMHH01000001">
    <property type="protein sequence ID" value="TSJ76424.1"/>
    <property type="molecule type" value="Genomic_DNA"/>
</dbReference>
<comment type="caution">
    <text evidence="2">The sequence shown here is derived from an EMBL/GenBank/DDBJ whole genome shotgun (WGS) entry which is preliminary data.</text>
</comment>
<dbReference type="Proteomes" id="UP000320747">
    <property type="component" value="Unassembled WGS sequence"/>
</dbReference>
<sequence length="72" mass="8110">MSMKSMDKDLLTRIVLVVVTVALYIVASQTGFHTTIAAPIAVAIVAVVMFWPRSRARREERLPIRLDDRPSE</sequence>
<keyword evidence="1" id="KW-1133">Transmembrane helix</keyword>
<gene>
    <name evidence="2" type="ORF">FPH17_02260</name>
</gene>
<evidence type="ECO:0000256" key="1">
    <source>
        <dbReference type="SAM" id="Phobius"/>
    </source>
</evidence>